<organism evidence="2 3">
    <name type="scientific">Corymbia citriodora subsp. variegata</name>
    <dbReference type="NCBI Taxonomy" id="360336"/>
    <lineage>
        <taxon>Eukaryota</taxon>
        <taxon>Viridiplantae</taxon>
        <taxon>Streptophyta</taxon>
        <taxon>Embryophyta</taxon>
        <taxon>Tracheophyta</taxon>
        <taxon>Spermatophyta</taxon>
        <taxon>Magnoliopsida</taxon>
        <taxon>eudicotyledons</taxon>
        <taxon>Gunneridae</taxon>
        <taxon>Pentapetalae</taxon>
        <taxon>rosids</taxon>
        <taxon>malvids</taxon>
        <taxon>Myrtales</taxon>
        <taxon>Myrtaceae</taxon>
        <taxon>Myrtoideae</taxon>
        <taxon>Eucalypteae</taxon>
        <taxon>Corymbia</taxon>
    </lineage>
</organism>
<dbReference type="AlphaFoldDB" id="A0A8T0CUC5"/>
<evidence type="ECO:0000313" key="2">
    <source>
        <dbReference type="EMBL" id="KAF7849575.1"/>
    </source>
</evidence>
<evidence type="ECO:0000256" key="1">
    <source>
        <dbReference type="SAM" id="MobiDB-lite"/>
    </source>
</evidence>
<reference evidence="2" key="1">
    <citation type="submission" date="2020-05" db="EMBL/GenBank/DDBJ databases">
        <title>WGS assembly of Corymbia citriodora subspecies variegata.</title>
        <authorList>
            <person name="Barry K."/>
            <person name="Hundley H."/>
            <person name="Shu S."/>
            <person name="Jenkins J."/>
            <person name="Grimwood J."/>
            <person name="Baten A."/>
        </authorList>
    </citation>
    <scope>NUCLEOTIDE SEQUENCE</scope>
    <source>
        <strain evidence="2">CV2-018</strain>
    </source>
</reference>
<sequence length="122" mass="13333">MTQTSLGLVSSSSHRGQIKRRSNEHHTTFLAGDLDPEPLEELAVASLDPVPFLALVLLLDAPLSTDLKNSSLFHLHLHLLLLEAWQVGYEHVGFQRLLPVDLQVCEGGRPIVGPEVGSPDVQ</sequence>
<dbReference type="Proteomes" id="UP000806378">
    <property type="component" value="Unassembled WGS sequence"/>
</dbReference>
<name>A0A8T0CUC5_CORYI</name>
<comment type="caution">
    <text evidence="2">The sequence shown here is derived from an EMBL/GenBank/DDBJ whole genome shotgun (WGS) entry which is preliminary data.</text>
</comment>
<feature type="region of interest" description="Disordered" evidence="1">
    <location>
        <begin position="1"/>
        <end position="24"/>
    </location>
</feature>
<proteinExistence type="predicted"/>
<keyword evidence="3" id="KW-1185">Reference proteome</keyword>
<dbReference type="Gramene" id="rna-gnl|WGS:JABURB|Cocit.L0609.1">
    <property type="protein sequence ID" value="cds-KAF7849575.1"/>
    <property type="gene ID" value="gene-BT93_L0609"/>
</dbReference>
<feature type="compositionally biased region" description="Polar residues" evidence="1">
    <location>
        <begin position="1"/>
        <end position="15"/>
    </location>
</feature>
<protein>
    <submittedName>
        <fullName evidence="2">Uncharacterized protein</fullName>
    </submittedName>
</protein>
<gene>
    <name evidence="2" type="ORF">BT93_L0609</name>
</gene>
<accession>A0A8T0CUC5</accession>
<evidence type="ECO:0000313" key="3">
    <source>
        <dbReference type="Proteomes" id="UP000806378"/>
    </source>
</evidence>
<dbReference type="EMBL" id="MU089744">
    <property type="protein sequence ID" value="KAF7849575.1"/>
    <property type="molecule type" value="Genomic_DNA"/>
</dbReference>